<dbReference type="RefSeq" id="WP_380890023.1">
    <property type="nucleotide sequence ID" value="NZ_JBHUDY010000001.1"/>
</dbReference>
<dbReference type="PANTHER" id="PTHR38590:SF1">
    <property type="entry name" value="BLL0828 PROTEIN"/>
    <property type="match status" value="1"/>
</dbReference>
<reference evidence="4" key="1">
    <citation type="journal article" date="2019" name="Int. J. Syst. Evol. Microbiol.">
        <title>The Global Catalogue of Microorganisms (GCM) 10K type strain sequencing project: providing services to taxonomists for standard genome sequencing and annotation.</title>
        <authorList>
            <consortium name="The Broad Institute Genomics Platform"/>
            <consortium name="The Broad Institute Genome Sequencing Center for Infectious Disease"/>
            <person name="Wu L."/>
            <person name="Ma J."/>
        </authorList>
    </citation>
    <scope>NUCLEOTIDE SEQUENCE [LARGE SCALE GENOMIC DNA]</scope>
    <source>
        <strain evidence="4">CGMCC 1.16275</strain>
    </source>
</reference>
<dbReference type="EMBL" id="JBHUDY010000001">
    <property type="protein sequence ID" value="MFD1611272.1"/>
    <property type="molecule type" value="Genomic_DNA"/>
</dbReference>
<gene>
    <name evidence="3" type="ORF">ACFSCW_05585</name>
</gene>
<dbReference type="GO" id="GO:0004519">
    <property type="term" value="F:endonuclease activity"/>
    <property type="evidence" value="ECO:0007669"/>
    <property type="project" value="UniProtKB-KW"/>
</dbReference>
<keyword evidence="3" id="KW-0255">Endonuclease</keyword>
<dbReference type="CDD" id="cd01038">
    <property type="entry name" value="Endonuclease_DUF559"/>
    <property type="match status" value="1"/>
</dbReference>
<dbReference type="Gene3D" id="3.40.960.10">
    <property type="entry name" value="VSR Endonuclease"/>
    <property type="match status" value="1"/>
</dbReference>
<comment type="caution">
    <text evidence="3">The sequence shown here is derived from an EMBL/GenBank/DDBJ whole genome shotgun (WGS) entry which is preliminary data.</text>
</comment>
<dbReference type="Proteomes" id="UP001597115">
    <property type="component" value="Unassembled WGS sequence"/>
</dbReference>
<dbReference type="InterPro" id="IPR047216">
    <property type="entry name" value="Endonuclease_DUF559_bact"/>
</dbReference>
<keyword evidence="3" id="KW-0378">Hydrolase</keyword>
<name>A0ABW4I1D4_9SPHN</name>
<evidence type="ECO:0000313" key="4">
    <source>
        <dbReference type="Proteomes" id="UP001597115"/>
    </source>
</evidence>
<evidence type="ECO:0000259" key="2">
    <source>
        <dbReference type="Pfam" id="PF04480"/>
    </source>
</evidence>
<organism evidence="3 4">
    <name type="scientific">Sphingomonas tabacisoli</name>
    <dbReference type="NCBI Taxonomy" id="2249466"/>
    <lineage>
        <taxon>Bacteria</taxon>
        <taxon>Pseudomonadati</taxon>
        <taxon>Pseudomonadota</taxon>
        <taxon>Alphaproteobacteria</taxon>
        <taxon>Sphingomonadales</taxon>
        <taxon>Sphingomonadaceae</taxon>
        <taxon>Sphingomonas</taxon>
    </lineage>
</organism>
<proteinExistence type="predicted"/>
<dbReference type="PANTHER" id="PTHR38590">
    <property type="entry name" value="BLL0828 PROTEIN"/>
    <property type="match status" value="1"/>
</dbReference>
<feature type="region of interest" description="Disordered" evidence="1">
    <location>
        <begin position="116"/>
        <end position="137"/>
    </location>
</feature>
<sequence length="137" mass="15897">MPTPDELQHRASEMRRNPTEPEKRFWRHVSNSRLGCFKFRRQQVIGFFIVDFFCPSRGLIVEIDGDTHDQPYDARRDGFMVQQGFQTIRFTNTDVMQNMDGVLQVTLATLQALPPRTGWRLPHPNPSPKGEGLRTNL</sequence>
<accession>A0ABW4I1D4</accession>
<keyword evidence="4" id="KW-1185">Reference proteome</keyword>
<dbReference type="InterPro" id="IPR011335">
    <property type="entry name" value="Restrct_endonuc-II-like"/>
</dbReference>
<keyword evidence="3" id="KW-0540">Nuclease</keyword>
<feature type="domain" description="DUF559" evidence="2">
    <location>
        <begin position="7"/>
        <end position="110"/>
    </location>
</feature>
<evidence type="ECO:0000313" key="3">
    <source>
        <dbReference type="EMBL" id="MFD1611272.1"/>
    </source>
</evidence>
<dbReference type="InterPro" id="IPR007569">
    <property type="entry name" value="DUF559"/>
</dbReference>
<dbReference type="SUPFAM" id="SSF52980">
    <property type="entry name" value="Restriction endonuclease-like"/>
    <property type="match status" value="1"/>
</dbReference>
<dbReference type="Pfam" id="PF04480">
    <property type="entry name" value="DUF559"/>
    <property type="match status" value="1"/>
</dbReference>
<evidence type="ECO:0000256" key="1">
    <source>
        <dbReference type="SAM" id="MobiDB-lite"/>
    </source>
</evidence>
<protein>
    <submittedName>
        <fullName evidence="3">Endonuclease domain-containing protein</fullName>
    </submittedName>
</protein>